<proteinExistence type="predicted"/>
<dbReference type="EMBL" id="CH476617">
    <property type="protein sequence ID" value="EEP81061.1"/>
    <property type="molecule type" value="Genomic_DNA"/>
</dbReference>
<evidence type="ECO:0000259" key="1">
    <source>
        <dbReference type="Pfam" id="PF13391"/>
    </source>
</evidence>
<evidence type="ECO:0000313" key="2">
    <source>
        <dbReference type="EMBL" id="EEP81061.1"/>
    </source>
</evidence>
<dbReference type="VEuPathDB" id="FungiDB:UREG_05903"/>
<dbReference type="HOGENOM" id="CLU_043858_1_1_1"/>
<dbReference type="RefSeq" id="XP_002585214.1">
    <property type="nucleotide sequence ID" value="XM_002585168.1"/>
</dbReference>
<dbReference type="KEGG" id="ure:UREG_05903"/>
<dbReference type="Proteomes" id="UP000002058">
    <property type="component" value="Unassembled WGS sequence"/>
</dbReference>
<organism evidence="2 3">
    <name type="scientific">Uncinocarpus reesii (strain UAMH 1704)</name>
    <dbReference type="NCBI Taxonomy" id="336963"/>
    <lineage>
        <taxon>Eukaryota</taxon>
        <taxon>Fungi</taxon>
        <taxon>Dikarya</taxon>
        <taxon>Ascomycota</taxon>
        <taxon>Pezizomycotina</taxon>
        <taxon>Eurotiomycetes</taxon>
        <taxon>Eurotiomycetidae</taxon>
        <taxon>Onygenales</taxon>
        <taxon>Onygenaceae</taxon>
        <taxon>Uncinocarpus</taxon>
    </lineage>
</organism>
<dbReference type="Pfam" id="PF13391">
    <property type="entry name" value="HNH_2"/>
    <property type="match status" value="1"/>
</dbReference>
<dbReference type="InParanoid" id="C4JTW4"/>
<evidence type="ECO:0000313" key="3">
    <source>
        <dbReference type="Proteomes" id="UP000002058"/>
    </source>
</evidence>
<accession>C4JTW4</accession>
<dbReference type="OrthoDB" id="2104739at2759"/>
<sequence>MASHHHYSSLPPLTSDERSRARDVLSRIIDRTNHSGSKGGYNRHLLVRHTYAYAQSDLSRDNFLRGSFTFMGFDISSEDDVNMDDDQIPSKFIHFADLLLEQFFFPLKASGKITPQPTSAQLSAMQSIQSSHEIISMSEQGSYLQDLCLVRDQYRCVISRIFDASQEVKRTDQHGLDAQDDVGNLLRDENRFEELKVAHIFPHSLTQMNVNLQLGNSRQTTIGILNMFDCDVVHLIDSPHNAISLTPTFHKLFGNFDIYFDAVAGEEHTYCIDGFLNPISAARRGLPVTRKLLLSEEHMINAPSPRLLALHRAIAHILHLSGAGEYINKILQEFEETGAQKDGSTDLGRILTLRLGLV</sequence>
<name>C4JTW4_UNCRE</name>
<gene>
    <name evidence="2" type="ORF">UREG_05903</name>
</gene>
<dbReference type="GeneID" id="8444296"/>
<feature type="domain" description="HNH nuclease" evidence="1">
    <location>
        <begin position="179"/>
        <end position="261"/>
    </location>
</feature>
<keyword evidence="3" id="KW-1185">Reference proteome</keyword>
<dbReference type="InterPro" id="IPR003615">
    <property type="entry name" value="HNH_nuc"/>
</dbReference>
<protein>
    <recommendedName>
        <fullName evidence="1">HNH nuclease domain-containing protein</fullName>
    </recommendedName>
</protein>
<dbReference type="eggNOG" id="ENOG502SCMH">
    <property type="taxonomic scope" value="Eukaryota"/>
</dbReference>
<dbReference type="AlphaFoldDB" id="C4JTW4"/>
<reference evidence="3" key="1">
    <citation type="journal article" date="2009" name="Genome Res.">
        <title>Comparative genomic analyses of the human fungal pathogens Coccidioides and their relatives.</title>
        <authorList>
            <person name="Sharpton T.J."/>
            <person name="Stajich J.E."/>
            <person name="Rounsley S.D."/>
            <person name="Gardner M.J."/>
            <person name="Wortman J.R."/>
            <person name="Jordar V.S."/>
            <person name="Maiti R."/>
            <person name="Kodira C.D."/>
            <person name="Neafsey D.E."/>
            <person name="Zeng Q."/>
            <person name="Hung C.-Y."/>
            <person name="McMahan C."/>
            <person name="Muszewska A."/>
            <person name="Grynberg M."/>
            <person name="Mandel M.A."/>
            <person name="Kellner E.M."/>
            <person name="Barker B.M."/>
            <person name="Galgiani J.N."/>
            <person name="Orbach M.J."/>
            <person name="Kirkland T.N."/>
            <person name="Cole G.T."/>
            <person name="Henn M.R."/>
            <person name="Birren B.W."/>
            <person name="Taylor J.W."/>
        </authorList>
    </citation>
    <scope>NUCLEOTIDE SEQUENCE [LARGE SCALE GENOMIC DNA]</scope>
    <source>
        <strain evidence="3">UAMH 1704</strain>
    </source>
</reference>
<dbReference type="OMA" id="MFDCDVA"/>